<dbReference type="Gene3D" id="3.30.1330.40">
    <property type="entry name" value="RutC-like"/>
    <property type="match status" value="1"/>
</dbReference>
<dbReference type="Pfam" id="PF14588">
    <property type="entry name" value="YjgF_endoribonc"/>
    <property type="match status" value="1"/>
</dbReference>
<dbReference type="Proteomes" id="UP000824073">
    <property type="component" value="Unassembled WGS sequence"/>
</dbReference>
<protein>
    <submittedName>
        <fullName evidence="2">RidA family protein</fullName>
    </submittedName>
</protein>
<reference evidence="2" key="2">
    <citation type="journal article" date="2021" name="PeerJ">
        <title>Extensive microbial diversity within the chicken gut microbiome revealed by metagenomics and culture.</title>
        <authorList>
            <person name="Gilroy R."/>
            <person name="Ravi A."/>
            <person name="Getino M."/>
            <person name="Pursley I."/>
            <person name="Horton D.L."/>
            <person name="Alikhan N.F."/>
            <person name="Baker D."/>
            <person name="Gharbi K."/>
            <person name="Hall N."/>
            <person name="Watson M."/>
            <person name="Adriaenssens E.M."/>
            <person name="Foster-Nyarko E."/>
            <person name="Jarju S."/>
            <person name="Secka A."/>
            <person name="Antonio M."/>
            <person name="Oren A."/>
            <person name="Chaudhuri R.R."/>
            <person name="La Ragione R."/>
            <person name="Hildebrand F."/>
            <person name="Pallen M.J."/>
        </authorList>
    </citation>
    <scope>NUCLEOTIDE SEQUENCE</scope>
    <source>
        <strain evidence="2">CHK191-8634</strain>
    </source>
</reference>
<feature type="domain" description="Endoribonuclease L-PSP/chorismate mutase-like" evidence="1">
    <location>
        <begin position="9"/>
        <end position="140"/>
    </location>
</feature>
<dbReference type="PANTHER" id="PTHR43760:SF1">
    <property type="entry name" value="ENDORIBONUCLEASE L-PSP_CHORISMATE MUTASE-LIKE DOMAIN-CONTAINING PROTEIN"/>
    <property type="match status" value="1"/>
</dbReference>
<reference evidence="2" key="1">
    <citation type="submission" date="2020-10" db="EMBL/GenBank/DDBJ databases">
        <authorList>
            <person name="Gilroy R."/>
        </authorList>
    </citation>
    <scope>NUCLEOTIDE SEQUENCE</scope>
    <source>
        <strain evidence="2">CHK191-8634</strain>
    </source>
</reference>
<dbReference type="PANTHER" id="PTHR43760">
    <property type="entry name" value="ENDORIBONUCLEASE-RELATED"/>
    <property type="match status" value="1"/>
</dbReference>
<sequence>MNVQVEKHLEKLGIKIEEAVAPLANYVSVQRAGDLLFLSGAGPVRDGKATVVGRLGDNLTVEQGYTAAREGGINLICALKSYLGDLDRVEQIVKLLGFVNCTPDFRAQPAVINGASDILVQAFGDRGRHARSAVGVCALPMGIPVEVEIIVRVKE</sequence>
<accession>A0A9D1IVC5</accession>
<evidence type="ECO:0000259" key="1">
    <source>
        <dbReference type="Pfam" id="PF14588"/>
    </source>
</evidence>
<evidence type="ECO:0000313" key="2">
    <source>
        <dbReference type="EMBL" id="HIU44028.1"/>
    </source>
</evidence>
<dbReference type="InterPro" id="IPR035959">
    <property type="entry name" value="RutC-like_sf"/>
</dbReference>
<evidence type="ECO:0000313" key="3">
    <source>
        <dbReference type="Proteomes" id="UP000824073"/>
    </source>
</evidence>
<dbReference type="SUPFAM" id="SSF55298">
    <property type="entry name" value="YjgF-like"/>
    <property type="match status" value="1"/>
</dbReference>
<proteinExistence type="predicted"/>
<dbReference type="CDD" id="cd02199">
    <property type="entry name" value="YjgF_YER057c_UK114_like_1"/>
    <property type="match status" value="1"/>
</dbReference>
<name>A0A9D1IVC5_9CLOT</name>
<gene>
    <name evidence="2" type="ORF">IAB67_07000</name>
</gene>
<dbReference type="EMBL" id="DVMR01000055">
    <property type="protein sequence ID" value="HIU44028.1"/>
    <property type="molecule type" value="Genomic_DNA"/>
</dbReference>
<dbReference type="InterPro" id="IPR013813">
    <property type="entry name" value="Endoribo_LPSP/chorism_mut-like"/>
</dbReference>
<dbReference type="AlphaFoldDB" id="A0A9D1IVC5"/>
<organism evidence="2 3">
    <name type="scientific">Candidatus Ventrousia excrementavium</name>
    <dbReference type="NCBI Taxonomy" id="2840961"/>
    <lineage>
        <taxon>Bacteria</taxon>
        <taxon>Bacillati</taxon>
        <taxon>Bacillota</taxon>
        <taxon>Clostridia</taxon>
        <taxon>Eubacteriales</taxon>
        <taxon>Clostridiaceae</taxon>
        <taxon>Clostridiaceae incertae sedis</taxon>
        <taxon>Candidatus Ventrousia</taxon>
    </lineage>
</organism>
<comment type="caution">
    <text evidence="2">The sequence shown here is derived from an EMBL/GenBank/DDBJ whole genome shotgun (WGS) entry which is preliminary data.</text>
</comment>